<accession>A0A1Y1VUX3</accession>
<dbReference type="GeneID" id="63805571"/>
<reference evidence="1 2" key="1">
    <citation type="submission" date="2016-07" db="EMBL/GenBank/DDBJ databases">
        <title>Pervasive Adenine N6-methylation of Active Genes in Fungi.</title>
        <authorList>
            <consortium name="DOE Joint Genome Institute"/>
            <person name="Mondo S.J."/>
            <person name="Dannebaum R.O."/>
            <person name="Kuo R.C."/>
            <person name="Labutti K."/>
            <person name="Haridas S."/>
            <person name="Kuo A."/>
            <person name="Salamov A."/>
            <person name="Ahrendt S.R."/>
            <person name="Lipzen A."/>
            <person name="Sullivan W."/>
            <person name="Andreopoulos W.B."/>
            <person name="Clum A."/>
            <person name="Lindquist E."/>
            <person name="Daum C."/>
            <person name="Ramamoorthy G.K."/>
            <person name="Gryganskyi A."/>
            <person name="Culley D."/>
            <person name="Magnuson J.K."/>
            <person name="James T.Y."/>
            <person name="O'Malley M.A."/>
            <person name="Stajich J.E."/>
            <person name="Spatafora J.W."/>
            <person name="Visel A."/>
            <person name="Grigoriev I.V."/>
        </authorList>
    </citation>
    <scope>NUCLEOTIDE SEQUENCE [LARGE SCALE GENOMIC DNA]</scope>
    <source>
        <strain evidence="1 2">ATCC 12442</strain>
    </source>
</reference>
<dbReference type="AlphaFoldDB" id="A0A1Y1VUX3"/>
<evidence type="ECO:0000313" key="1">
    <source>
        <dbReference type="EMBL" id="ORX65088.1"/>
    </source>
</evidence>
<protein>
    <submittedName>
        <fullName evidence="1">Uncharacterized protein</fullName>
    </submittedName>
</protein>
<proteinExistence type="predicted"/>
<dbReference type="Proteomes" id="UP000193922">
    <property type="component" value="Unassembled WGS sequence"/>
</dbReference>
<comment type="caution">
    <text evidence="1">The sequence shown here is derived from an EMBL/GenBank/DDBJ whole genome shotgun (WGS) entry which is preliminary data.</text>
</comment>
<name>A0A1Y1VUX3_9FUNG</name>
<keyword evidence="2" id="KW-1185">Reference proteome</keyword>
<gene>
    <name evidence="1" type="ORF">DL89DRAFT_271453</name>
</gene>
<dbReference type="RefSeq" id="XP_040739458.1">
    <property type="nucleotide sequence ID" value="XM_040888923.1"/>
</dbReference>
<sequence length="189" mass="20880">MSLISTKHHCTHTDGPSTMTKALQRGVTLSHTDHQSHPRTALMAGSRRPAALARQDQRAAAQAMAMKGRLGIATPVAKSQEQMKGRHPIEQESVLVAGKVKAPLPNELKGEMILTSKLSTIESCQDNRTGKGSYVQQSIDSSEFIKRDAELQCTLSKRWQELSNEKMENNMYFLKFATIIDRLSGSDDS</sequence>
<dbReference type="EMBL" id="MCFD01000047">
    <property type="protein sequence ID" value="ORX65088.1"/>
    <property type="molecule type" value="Genomic_DNA"/>
</dbReference>
<evidence type="ECO:0000313" key="2">
    <source>
        <dbReference type="Proteomes" id="UP000193922"/>
    </source>
</evidence>
<organism evidence="1 2">
    <name type="scientific">Linderina pennispora</name>
    <dbReference type="NCBI Taxonomy" id="61395"/>
    <lineage>
        <taxon>Eukaryota</taxon>
        <taxon>Fungi</taxon>
        <taxon>Fungi incertae sedis</taxon>
        <taxon>Zoopagomycota</taxon>
        <taxon>Kickxellomycotina</taxon>
        <taxon>Kickxellomycetes</taxon>
        <taxon>Kickxellales</taxon>
        <taxon>Kickxellaceae</taxon>
        <taxon>Linderina</taxon>
    </lineage>
</organism>